<comment type="similarity">
    <text evidence="9">Belongs to the RuvB family.</text>
</comment>
<dbReference type="GO" id="GO:0000400">
    <property type="term" value="F:four-way junction DNA binding"/>
    <property type="evidence" value="ECO:0007669"/>
    <property type="project" value="UniProtKB-UniRule"/>
</dbReference>
<dbReference type="Gene3D" id="3.40.50.300">
    <property type="entry name" value="P-loop containing nucleotide triphosphate hydrolases"/>
    <property type="match status" value="1"/>
</dbReference>
<feature type="region of interest" description="Head domain (RuvB-H)" evidence="9">
    <location>
        <begin position="253"/>
        <end position="335"/>
    </location>
</feature>
<evidence type="ECO:0000256" key="5">
    <source>
        <dbReference type="ARBA" id="ARBA00022840"/>
    </source>
</evidence>
<comment type="function">
    <text evidence="9">The RuvA-RuvB-RuvC complex processes Holliday junction (HJ) DNA during genetic recombination and DNA repair, while the RuvA-RuvB complex plays an important role in the rescue of blocked DNA replication forks via replication fork reversal (RFR). RuvA specifically binds to HJ cruciform DNA, conferring on it an open structure. The RuvB hexamer acts as an ATP-dependent pump, pulling dsDNA into and through the RuvAB complex. RuvB forms 2 homohexamers on either side of HJ DNA bound by 1 or 2 RuvA tetramers; 4 subunits per hexamer contact DNA at a time. Coordinated motions by a converter formed by DNA-disengaged RuvB subunits stimulates ATP hydrolysis and nucleotide exchange. Immobilization of the converter enables RuvB to convert the ATP-contained energy into a lever motion, pulling 2 nucleotides of DNA out of the RuvA tetramer per ATP hydrolyzed, thus driving DNA branch migration. The RuvB motors rotate together with the DNA substrate, which together with the progressing nucleotide cycle form the mechanistic basis for DNA recombination by continuous HJ branch migration. Branch migration allows RuvC to scan DNA until it finds its consensus sequence, where it cleaves and resolves cruciform DNA.</text>
</comment>
<comment type="subcellular location">
    <subcellularLocation>
        <location evidence="9">Cytoplasm</location>
    </subcellularLocation>
</comment>
<feature type="binding site" evidence="9">
    <location>
        <position position="64"/>
    </location>
    <ligand>
        <name>ATP</name>
        <dbReference type="ChEBI" id="CHEBI:30616"/>
    </ligand>
</feature>
<sequence>MLTIPKAQTEDQNLDQTLRPAALDEYIGQNQIKENLGIFLAAAQKRGEVLEHILLYGPAGLGKTTLAYIIARELGKNIKATSGPAIEKSGDLGAILTNLKEGDVLFIDEIHRLNKVVEEMLYPAMEDFIFDIVIGKGPSAKTIQLKLPHFTLIGATTSIGNLTSAFRSRFGATYKLEFYENSDIEKILKRSARILNVKTKEDGIKLIASRSRQTPRVANRLLKRVRDYTQVKANGVITPDIAAQALATLAVDKLGLENADRKILETIIKKFSGGPVGLQALAASSGEEENTILEVYEPYLLQLGFINRTPRGREATLSAYHHLGLKTPPQTKNLI</sequence>
<keyword evidence="4 9" id="KW-0378">Hydrolase</keyword>
<dbReference type="GO" id="GO:0005737">
    <property type="term" value="C:cytoplasm"/>
    <property type="evidence" value="ECO:0007669"/>
    <property type="project" value="UniProtKB-SubCell"/>
</dbReference>
<feature type="domain" description="AAA+ ATPase" evidence="10">
    <location>
        <begin position="49"/>
        <end position="176"/>
    </location>
</feature>
<dbReference type="HAMAP" id="MF_00016">
    <property type="entry name" value="DNA_HJ_migration_RuvB"/>
    <property type="match status" value="1"/>
</dbReference>
<gene>
    <name evidence="9 11" type="primary">ruvB</name>
    <name evidence="11" type="ORF">HYV66_02275</name>
</gene>
<evidence type="ECO:0000256" key="9">
    <source>
        <dbReference type="HAMAP-Rule" id="MF_00016"/>
    </source>
</evidence>
<evidence type="ECO:0000256" key="2">
    <source>
        <dbReference type="ARBA" id="ARBA00022741"/>
    </source>
</evidence>
<keyword evidence="11" id="KW-0347">Helicase</keyword>
<dbReference type="GO" id="GO:0009378">
    <property type="term" value="F:four-way junction helicase activity"/>
    <property type="evidence" value="ECO:0007669"/>
    <property type="project" value="InterPro"/>
</dbReference>
<evidence type="ECO:0000313" key="12">
    <source>
        <dbReference type="Proteomes" id="UP000709672"/>
    </source>
</evidence>
<dbReference type="Proteomes" id="UP000709672">
    <property type="component" value="Unassembled WGS sequence"/>
</dbReference>
<feature type="binding site" evidence="9">
    <location>
        <position position="308"/>
    </location>
    <ligand>
        <name>DNA</name>
        <dbReference type="ChEBI" id="CHEBI:16991"/>
    </ligand>
</feature>
<feature type="region of interest" description="Small ATPAse domain (RuvB-S)" evidence="9">
    <location>
        <begin position="180"/>
        <end position="250"/>
    </location>
</feature>
<evidence type="ECO:0000259" key="10">
    <source>
        <dbReference type="SMART" id="SM00382"/>
    </source>
</evidence>
<comment type="subunit">
    <text evidence="9">Homohexamer. Forms an RuvA(8)-RuvB(12)-Holliday junction (HJ) complex. HJ DNA is sandwiched between 2 RuvA tetramers; dsDNA enters through RuvA and exits via RuvB. An RuvB hexamer assembles on each DNA strand where it exits the tetramer. Each RuvB hexamer is contacted by two RuvA subunits (via domain III) on 2 adjacent RuvB subunits; this complex drives branch migration. In the full resolvosome a probable DNA-RuvA(4)-RuvB(12)-RuvC(2) complex forms which resolves the HJ.</text>
</comment>
<keyword evidence="7 9" id="KW-0233">DNA recombination</keyword>
<comment type="domain">
    <text evidence="9">Has 3 domains, the large (RuvB-L) and small ATPase (RuvB-S) domains and the C-terminal head (RuvB-H) domain. The head domain binds DNA, while the ATPase domains jointly bind ATP, ADP or are empty depending on the state of the subunit in the translocation cycle. During a single DNA translocation step the structure of each domain remains the same, but their relative positions change.</text>
</comment>
<feature type="binding site" evidence="9">
    <location>
        <position position="18"/>
    </location>
    <ligand>
        <name>ATP</name>
        <dbReference type="ChEBI" id="CHEBI:30616"/>
    </ligand>
</feature>
<dbReference type="CDD" id="cd00009">
    <property type="entry name" value="AAA"/>
    <property type="match status" value="1"/>
</dbReference>
<keyword evidence="8 9" id="KW-0234">DNA repair</keyword>
<feature type="binding site" evidence="9">
    <location>
        <position position="169"/>
    </location>
    <ligand>
        <name>ATP</name>
        <dbReference type="ChEBI" id="CHEBI:30616"/>
    </ligand>
</feature>
<organism evidence="11 12">
    <name type="scientific">Candidatus Sungiibacteriota bacterium</name>
    <dbReference type="NCBI Taxonomy" id="2750080"/>
    <lineage>
        <taxon>Bacteria</taxon>
        <taxon>Candidatus Sungiibacteriota</taxon>
    </lineage>
</organism>
<dbReference type="NCBIfam" id="TIGR00635">
    <property type="entry name" value="ruvB"/>
    <property type="match status" value="1"/>
</dbReference>
<dbReference type="InterPro" id="IPR027417">
    <property type="entry name" value="P-loop_NTPase"/>
</dbReference>
<dbReference type="EC" id="3.6.4.-" evidence="9"/>
<feature type="binding site" evidence="9">
    <location>
        <position position="64"/>
    </location>
    <ligand>
        <name>Mg(2+)</name>
        <dbReference type="ChEBI" id="CHEBI:18420"/>
    </ligand>
</feature>
<dbReference type="Gene3D" id="1.10.8.60">
    <property type="match status" value="1"/>
</dbReference>
<evidence type="ECO:0000256" key="8">
    <source>
        <dbReference type="ARBA" id="ARBA00023204"/>
    </source>
</evidence>
<dbReference type="Pfam" id="PF05491">
    <property type="entry name" value="WHD_RuvB"/>
    <property type="match status" value="1"/>
</dbReference>
<dbReference type="Gene3D" id="1.10.10.10">
    <property type="entry name" value="Winged helix-like DNA-binding domain superfamily/Winged helix DNA-binding domain"/>
    <property type="match status" value="1"/>
</dbReference>
<comment type="caution">
    <text evidence="11">The sequence shown here is derived from an EMBL/GenBank/DDBJ whole genome shotgun (WGS) entry which is preliminary data.</text>
</comment>
<dbReference type="AlphaFoldDB" id="A0A932DS96"/>
<dbReference type="InterPro" id="IPR036390">
    <property type="entry name" value="WH_DNA-bd_sf"/>
</dbReference>
<evidence type="ECO:0000256" key="1">
    <source>
        <dbReference type="ARBA" id="ARBA00022490"/>
    </source>
</evidence>
<feature type="binding site" evidence="9">
    <location>
        <position position="63"/>
    </location>
    <ligand>
        <name>ATP</name>
        <dbReference type="ChEBI" id="CHEBI:30616"/>
    </ligand>
</feature>
<feature type="binding site" evidence="9">
    <location>
        <position position="216"/>
    </location>
    <ligand>
        <name>ATP</name>
        <dbReference type="ChEBI" id="CHEBI:30616"/>
    </ligand>
</feature>
<feature type="binding site" evidence="9">
    <location>
        <position position="19"/>
    </location>
    <ligand>
        <name>ATP</name>
        <dbReference type="ChEBI" id="CHEBI:30616"/>
    </ligand>
</feature>
<feature type="binding site" evidence="9">
    <location>
        <position position="179"/>
    </location>
    <ligand>
        <name>ATP</name>
        <dbReference type="ChEBI" id="CHEBI:30616"/>
    </ligand>
</feature>
<evidence type="ECO:0000256" key="3">
    <source>
        <dbReference type="ARBA" id="ARBA00022763"/>
    </source>
</evidence>
<dbReference type="EMBL" id="JACPHQ010000029">
    <property type="protein sequence ID" value="MBI2466036.1"/>
    <property type="molecule type" value="Genomic_DNA"/>
</dbReference>
<protein>
    <recommendedName>
        <fullName evidence="9">Holliday junction branch migration complex subunit RuvB</fullName>
        <ecNumber evidence="9">3.6.4.-</ecNumber>
    </recommendedName>
</protein>
<accession>A0A932DS96</accession>
<dbReference type="SMART" id="SM00382">
    <property type="entry name" value="AAA"/>
    <property type="match status" value="1"/>
</dbReference>
<dbReference type="GO" id="GO:0005524">
    <property type="term" value="F:ATP binding"/>
    <property type="evidence" value="ECO:0007669"/>
    <property type="project" value="UniProtKB-UniRule"/>
</dbReference>
<dbReference type="InterPro" id="IPR008823">
    <property type="entry name" value="RuvB_wg_C"/>
</dbReference>
<evidence type="ECO:0000256" key="6">
    <source>
        <dbReference type="ARBA" id="ARBA00023125"/>
    </source>
</evidence>
<name>A0A932DS96_9BACT</name>
<dbReference type="InterPro" id="IPR003593">
    <property type="entry name" value="AAA+_ATPase"/>
</dbReference>
<keyword evidence="5 9" id="KW-0067">ATP-binding</keyword>
<dbReference type="GO" id="GO:0006281">
    <property type="term" value="P:DNA repair"/>
    <property type="evidence" value="ECO:0007669"/>
    <property type="project" value="UniProtKB-UniRule"/>
</dbReference>
<dbReference type="GO" id="GO:0006310">
    <property type="term" value="P:DNA recombination"/>
    <property type="evidence" value="ECO:0007669"/>
    <property type="project" value="UniProtKB-UniRule"/>
</dbReference>
<feature type="binding site" evidence="9">
    <location>
        <position position="65"/>
    </location>
    <ligand>
        <name>ATP</name>
        <dbReference type="ChEBI" id="CHEBI:30616"/>
    </ligand>
</feature>
<dbReference type="InterPro" id="IPR008824">
    <property type="entry name" value="RuvB-like_N"/>
</dbReference>
<dbReference type="NCBIfam" id="NF000868">
    <property type="entry name" value="PRK00080.1"/>
    <property type="match status" value="1"/>
</dbReference>
<dbReference type="InterPro" id="IPR041445">
    <property type="entry name" value="AAA_lid_4"/>
</dbReference>
<evidence type="ECO:0000256" key="7">
    <source>
        <dbReference type="ARBA" id="ARBA00023172"/>
    </source>
</evidence>
<dbReference type="PANTHER" id="PTHR42848">
    <property type="match status" value="1"/>
</dbReference>
<feature type="binding site" evidence="9">
    <location>
        <position position="60"/>
    </location>
    <ligand>
        <name>ATP</name>
        <dbReference type="ChEBI" id="CHEBI:30616"/>
    </ligand>
</feature>
<dbReference type="GO" id="GO:0048476">
    <property type="term" value="C:Holliday junction resolvase complex"/>
    <property type="evidence" value="ECO:0007669"/>
    <property type="project" value="UniProtKB-UniRule"/>
</dbReference>
<dbReference type="InterPro" id="IPR036388">
    <property type="entry name" value="WH-like_DNA-bd_sf"/>
</dbReference>
<proteinExistence type="inferred from homology"/>
<comment type="catalytic activity">
    <reaction evidence="9">
        <text>ATP + H2O = ADP + phosphate + H(+)</text>
        <dbReference type="Rhea" id="RHEA:13065"/>
        <dbReference type="ChEBI" id="CHEBI:15377"/>
        <dbReference type="ChEBI" id="CHEBI:15378"/>
        <dbReference type="ChEBI" id="CHEBI:30616"/>
        <dbReference type="ChEBI" id="CHEBI:43474"/>
        <dbReference type="ChEBI" id="CHEBI:456216"/>
    </reaction>
</comment>
<evidence type="ECO:0000313" key="11">
    <source>
        <dbReference type="EMBL" id="MBI2466036.1"/>
    </source>
</evidence>
<dbReference type="PANTHER" id="PTHR42848:SF1">
    <property type="entry name" value="HOLLIDAY JUNCTION BRANCH MIGRATION COMPLEX SUBUNIT RUVB"/>
    <property type="match status" value="1"/>
</dbReference>
<reference evidence="11" key="1">
    <citation type="submission" date="2020-07" db="EMBL/GenBank/DDBJ databases">
        <title>Huge and variable diversity of episymbiotic CPR bacteria and DPANN archaea in groundwater ecosystems.</title>
        <authorList>
            <person name="He C.Y."/>
            <person name="Keren R."/>
            <person name="Whittaker M."/>
            <person name="Farag I.F."/>
            <person name="Doudna J."/>
            <person name="Cate J.H.D."/>
            <person name="Banfield J.F."/>
        </authorList>
    </citation>
    <scope>NUCLEOTIDE SEQUENCE</scope>
    <source>
        <strain evidence="11">NC_groundwater_418_Ag_B-0.1um_45_10</strain>
    </source>
</reference>
<keyword evidence="1 9" id="KW-0963">Cytoplasm</keyword>
<dbReference type="Pfam" id="PF05496">
    <property type="entry name" value="RuvB_N"/>
    <property type="match status" value="1"/>
</dbReference>
<dbReference type="SUPFAM" id="SSF46785">
    <property type="entry name" value="Winged helix' DNA-binding domain"/>
    <property type="match status" value="1"/>
</dbReference>
<dbReference type="GO" id="GO:0016787">
    <property type="term" value="F:hydrolase activity"/>
    <property type="evidence" value="ECO:0007669"/>
    <property type="project" value="UniProtKB-KW"/>
</dbReference>
<dbReference type="SUPFAM" id="SSF52540">
    <property type="entry name" value="P-loop containing nucleoside triphosphate hydrolases"/>
    <property type="match status" value="1"/>
</dbReference>
<keyword evidence="3 9" id="KW-0227">DNA damage</keyword>
<comment type="caution">
    <text evidence="9">Lacks conserved residue(s) required for the propagation of feature annotation.</text>
</comment>
<keyword evidence="6 9" id="KW-0238">DNA-binding</keyword>
<feature type="binding site" evidence="9">
    <location>
        <position position="313"/>
    </location>
    <ligand>
        <name>DNA</name>
        <dbReference type="ChEBI" id="CHEBI:16991"/>
    </ligand>
</feature>
<dbReference type="InterPro" id="IPR004605">
    <property type="entry name" value="DNA_helicase_Holl-junc_RuvB"/>
</dbReference>
<dbReference type="Pfam" id="PF17864">
    <property type="entry name" value="AAA_lid_4"/>
    <property type="match status" value="1"/>
</dbReference>
<evidence type="ECO:0000256" key="4">
    <source>
        <dbReference type="ARBA" id="ARBA00022801"/>
    </source>
</evidence>
<feature type="binding site" evidence="9">
    <location>
        <begin position="126"/>
        <end position="128"/>
    </location>
    <ligand>
        <name>ATP</name>
        <dbReference type="ChEBI" id="CHEBI:30616"/>
    </ligand>
</feature>
<keyword evidence="2 9" id="KW-0547">Nucleotide-binding</keyword>